<keyword evidence="4" id="KW-1185">Reference proteome</keyword>
<dbReference type="CDD" id="cd01949">
    <property type="entry name" value="GGDEF"/>
    <property type="match status" value="1"/>
</dbReference>
<dbReference type="AlphaFoldDB" id="A0A4R1ESE1"/>
<protein>
    <submittedName>
        <fullName evidence="3">Diguanylate cyclase (GGDEF)-like protein</fullName>
    </submittedName>
</protein>
<feature type="transmembrane region" description="Helical" evidence="1">
    <location>
        <begin position="6"/>
        <end position="25"/>
    </location>
</feature>
<dbReference type="InterPro" id="IPR029787">
    <property type="entry name" value="Nucleotide_cyclase"/>
</dbReference>
<reference evidence="3 4" key="1">
    <citation type="submission" date="2019-03" db="EMBL/GenBank/DDBJ databases">
        <title>Genomic Encyclopedia of Type Strains, Phase IV (KMG-IV): sequencing the most valuable type-strain genomes for metagenomic binning, comparative biology and taxonomic classification.</title>
        <authorList>
            <person name="Goeker M."/>
        </authorList>
    </citation>
    <scope>NUCLEOTIDE SEQUENCE [LARGE SCALE GENOMIC DNA]</scope>
    <source>
        <strain evidence="3 4">DSM 24830</strain>
    </source>
</reference>
<dbReference type="Pfam" id="PF00990">
    <property type="entry name" value="GGDEF"/>
    <property type="match status" value="1"/>
</dbReference>
<dbReference type="EMBL" id="SMFQ01000005">
    <property type="protein sequence ID" value="TCJ82674.1"/>
    <property type="molecule type" value="Genomic_DNA"/>
</dbReference>
<dbReference type="RefSeq" id="WP_131907184.1">
    <property type="nucleotide sequence ID" value="NZ_BAAAFU010000007.1"/>
</dbReference>
<feature type="transmembrane region" description="Helical" evidence="1">
    <location>
        <begin position="37"/>
        <end position="56"/>
    </location>
</feature>
<gene>
    <name evidence="3" type="ORF">EV695_3406</name>
</gene>
<dbReference type="InterPro" id="IPR000160">
    <property type="entry name" value="GGDEF_dom"/>
</dbReference>
<evidence type="ECO:0000259" key="2">
    <source>
        <dbReference type="PROSITE" id="PS50887"/>
    </source>
</evidence>
<dbReference type="SMART" id="SM00267">
    <property type="entry name" value="GGDEF"/>
    <property type="match status" value="1"/>
</dbReference>
<comment type="caution">
    <text evidence="3">The sequence shown here is derived from an EMBL/GenBank/DDBJ whole genome shotgun (WGS) entry which is preliminary data.</text>
</comment>
<sequence length="302" mass="34281">MTDIFLETLNAVIVGIILWMFVFNLRVKNKSNSDAAGNYILIGFTLMLFGLLIDITDNFPQLNHLVVIGDTPAQAFLEKFIGVLLGLFFLFIGFKRWLPNVSKLKELNWELKREIELRKLTEEKLMQLALYDPLTGLPNRNLVFERLPEILTESKSNDQSAAVLFIDFNDFKSINDTFGHSVGDSLLKSVAERLQHSVRKVDLVGRLGGDEFVIVLADVKNHQEVRALLNELVCELNIPFMINDNEIYQHVSIGVAIYPYDGVTQKDLLSHADAAMYESKKMDESSYTFYSSSYSSNSLRIA</sequence>
<dbReference type="SUPFAM" id="SSF55073">
    <property type="entry name" value="Nucleotide cyclase"/>
    <property type="match status" value="1"/>
</dbReference>
<keyword evidence="1" id="KW-0812">Transmembrane</keyword>
<feature type="transmembrane region" description="Helical" evidence="1">
    <location>
        <begin position="76"/>
        <end position="94"/>
    </location>
</feature>
<keyword evidence="1" id="KW-0472">Membrane</keyword>
<dbReference type="PROSITE" id="PS50887">
    <property type="entry name" value="GGDEF"/>
    <property type="match status" value="1"/>
</dbReference>
<organism evidence="3 4">
    <name type="scientific">Cocleimonas flava</name>
    <dbReference type="NCBI Taxonomy" id="634765"/>
    <lineage>
        <taxon>Bacteria</taxon>
        <taxon>Pseudomonadati</taxon>
        <taxon>Pseudomonadota</taxon>
        <taxon>Gammaproteobacteria</taxon>
        <taxon>Thiotrichales</taxon>
        <taxon>Thiotrichaceae</taxon>
        <taxon>Cocleimonas</taxon>
    </lineage>
</organism>
<dbReference type="InterPro" id="IPR052163">
    <property type="entry name" value="DGC-Regulatory_Protein"/>
</dbReference>
<dbReference type="Proteomes" id="UP000294887">
    <property type="component" value="Unassembled WGS sequence"/>
</dbReference>
<dbReference type="InterPro" id="IPR043128">
    <property type="entry name" value="Rev_trsase/Diguanyl_cyclase"/>
</dbReference>
<evidence type="ECO:0000313" key="3">
    <source>
        <dbReference type="EMBL" id="TCJ82674.1"/>
    </source>
</evidence>
<proteinExistence type="predicted"/>
<dbReference type="NCBIfam" id="TIGR00254">
    <property type="entry name" value="GGDEF"/>
    <property type="match status" value="1"/>
</dbReference>
<dbReference type="OrthoDB" id="9813913at2"/>
<feature type="domain" description="GGDEF" evidence="2">
    <location>
        <begin position="159"/>
        <end position="292"/>
    </location>
</feature>
<accession>A0A4R1ESE1</accession>
<keyword evidence="1" id="KW-1133">Transmembrane helix</keyword>
<evidence type="ECO:0000256" key="1">
    <source>
        <dbReference type="SAM" id="Phobius"/>
    </source>
</evidence>
<name>A0A4R1ESE1_9GAMM</name>
<dbReference type="PANTHER" id="PTHR46663">
    <property type="entry name" value="DIGUANYLATE CYCLASE DGCT-RELATED"/>
    <property type="match status" value="1"/>
</dbReference>
<dbReference type="Gene3D" id="3.30.70.270">
    <property type="match status" value="1"/>
</dbReference>
<evidence type="ECO:0000313" key="4">
    <source>
        <dbReference type="Proteomes" id="UP000294887"/>
    </source>
</evidence>
<dbReference type="PANTHER" id="PTHR46663:SF2">
    <property type="entry name" value="GGDEF DOMAIN-CONTAINING PROTEIN"/>
    <property type="match status" value="1"/>
</dbReference>